<dbReference type="PROSITE" id="PS51118">
    <property type="entry name" value="HTH_HXLR"/>
    <property type="match status" value="1"/>
</dbReference>
<dbReference type="EMBL" id="LR743508">
    <property type="protein sequence ID" value="CAA2109511.1"/>
    <property type="molecule type" value="Genomic_DNA"/>
</dbReference>
<dbReference type="PANTHER" id="PTHR33204">
    <property type="entry name" value="TRANSCRIPTIONAL REGULATOR, MARR FAMILY"/>
    <property type="match status" value="1"/>
</dbReference>
<sequence>MNAAGILQVHAGHCRSSSEKLRTEELPGRKMKSRKPCNRGIGPAFDVIGGKWKAAILWELHAQPRRFGELRRLLPEIGEKTLILQLRELEADGIVHREVFHEVPPRVEYSQTKLGATLHAALGPLADWGDRHARRVATARRQAEAAA</sequence>
<dbReference type="Gene3D" id="1.10.10.10">
    <property type="entry name" value="Winged helix-like DNA-binding domain superfamily/Winged helix DNA-binding domain"/>
    <property type="match status" value="1"/>
</dbReference>
<dbReference type="InterPro" id="IPR002577">
    <property type="entry name" value="HTH_HxlR"/>
</dbReference>
<accession>A0A679JKH5</accession>
<evidence type="ECO:0000256" key="3">
    <source>
        <dbReference type="ARBA" id="ARBA00023163"/>
    </source>
</evidence>
<keyword evidence="2" id="KW-0238">DNA-binding</keyword>
<evidence type="ECO:0000256" key="1">
    <source>
        <dbReference type="ARBA" id="ARBA00023015"/>
    </source>
</evidence>
<keyword evidence="1" id="KW-0805">Transcription regulation</keyword>
<proteinExistence type="predicted"/>
<name>A0A679JKH5_VARPD</name>
<dbReference type="AlphaFoldDB" id="A0A679JKH5"/>
<organism evidence="5">
    <name type="scientific">Variovorax paradoxus</name>
    <dbReference type="NCBI Taxonomy" id="34073"/>
    <lineage>
        <taxon>Bacteria</taxon>
        <taxon>Pseudomonadati</taxon>
        <taxon>Pseudomonadota</taxon>
        <taxon>Betaproteobacteria</taxon>
        <taxon>Burkholderiales</taxon>
        <taxon>Comamonadaceae</taxon>
        <taxon>Variovorax</taxon>
    </lineage>
</organism>
<dbReference type="InterPro" id="IPR036390">
    <property type="entry name" value="WH_DNA-bd_sf"/>
</dbReference>
<gene>
    <name evidence="5" type="primary">yybR_2</name>
    <name evidence="5" type="ORF">VVAX_05782</name>
</gene>
<protein>
    <submittedName>
        <fullName evidence="5">Putative HTH-type transcriptional regulator YybR</fullName>
    </submittedName>
</protein>
<dbReference type="InterPro" id="IPR036388">
    <property type="entry name" value="WH-like_DNA-bd_sf"/>
</dbReference>
<dbReference type="GO" id="GO:0003677">
    <property type="term" value="F:DNA binding"/>
    <property type="evidence" value="ECO:0007669"/>
    <property type="project" value="UniProtKB-KW"/>
</dbReference>
<keyword evidence="3" id="KW-0804">Transcription</keyword>
<dbReference type="Pfam" id="PF01638">
    <property type="entry name" value="HxlR"/>
    <property type="match status" value="1"/>
</dbReference>
<evidence type="ECO:0000256" key="2">
    <source>
        <dbReference type="ARBA" id="ARBA00023125"/>
    </source>
</evidence>
<evidence type="ECO:0000313" key="5">
    <source>
        <dbReference type="EMBL" id="CAA2109511.1"/>
    </source>
</evidence>
<feature type="domain" description="HTH hxlR-type" evidence="4">
    <location>
        <begin position="37"/>
        <end position="137"/>
    </location>
</feature>
<evidence type="ECO:0000259" key="4">
    <source>
        <dbReference type="PROSITE" id="PS51118"/>
    </source>
</evidence>
<dbReference type="PANTHER" id="PTHR33204:SF29">
    <property type="entry name" value="TRANSCRIPTIONAL REGULATOR"/>
    <property type="match status" value="1"/>
</dbReference>
<dbReference type="SUPFAM" id="SSF46785">
    <property type="entry name" value="Winged helix' DNA-binding domain"/>
    <property type="match status" value="1"/>
</dbReference>
<reference evidence="5" key="1">
    <citation type="submission" date="2019-12" db="EMBL/GenBank/DDBJ databases">
        <authorList>
            <person name="Cremers G."/>
        </authorList>
    </citation>
    <scope>NUCLEOTIDE SEQUENCE</scope>
    <source>
        <strain evidence="5">Vvax</strain>
    </source>
</reference>